<organism evidence="2 3">
    <name type="scientific">Vallitalea pronyensis</name>
    <dbReference type="NCBI Taxonomy" id="1348613"/>
    <lineage>
        <taxon>Bacteria</taxon>
        <taxon>Bacillati</taxon>
        <taxon>Bacillota</taxon>
        <taxon>Clostridia</taxon>
        <taxon>Lachnospirales</taxon>
        <taxon>Vallitaleaceae</taxon>
        <taxon>Vallitalea</taxon>
    </lineage>
</organism>
<dbReference type="KEGG" id="vpy:HZI73_02675"/>
<accession>A0A8J8SFD7</accession>
<gene>
    <name evidence="2" type="ORF">HZI73_02675</name>
</gene>
<comment type="similarity">
    <text evidence="1">Belongs to the MecA family.</text>
</comment>
<dbReference type="Pfam" id="PF05389">
    <property type="entry name" value="MecA"/>
    <property type="match status" value="1"/>
</dbReference>
<dbReference type="PANTHER" id="PTHR39161:SF1">
    <property type="entry name" value="ADAPTER PROTEIN MECA 1"/>
    <property type="match status" value="1"/>
</dbReference>
<dbReference type="InterPro" id="IPR008681">
    <property type="entry name" value="Neg-reg_MecA"/>
</dbReference>
<evidence type="ECO:0000313" key="2">
    <source>
        <dbReference type="EMBL" id="QUI21252.1"/>
    </source>
</evidence>
<protein>
    <submittedName>
        <fullName evidence="2">Adaptor protein MecA</fullName>
    </submittedName>
</protein>
<dbReference type="PANTHER" id="PTHR39161">
    <property type="entry name" value="ADAPTER PROTEIN MECA"/>
    <property type="match status" value="1"/>
</dbReference>
<dbReference type="EMBL" id="CP058649">
    <property type="protein sequence ID" value="QUI21252.1"/>
    <property type="molecule type" value="Genomic_DNA"/>
</dbReference>
<evidence type="ECO:0000256" key="1">
    <source>
        <dbReference type="ARBA" id="ARBA00005397"/>
    </source>
</evidence>
<dbReference type="InterPro" id="IPR038471">
    <property type="entry name" value="MecA_C_sf"/>
</dbReference>
<evidence type="ECO:0000313" key="3">
    <source>
        <dbReference type="Proteomes" id="UP000683246"/>
    </source>
</evidence>
<keyword evidence="3" id="KW-1185">Reference proteome</keyword>
<name>A0A8J8SFD7_9FIRM</name>
<dbReference type="AlphaFoldDB" id="A0A8J8SFD7"/>
<dbReference type="Gene3D" id="3.30.70.1950">
    <property type="match status" value="1"/>
</dbReference>
<proteinExistence type="inferred from homology"/>
<dbReference type="RefSeq" id="WP_212696717.1">
    <property type="nucleotide sequence ID" value="NZ_CP058649.1"/>
</dbReference>
<dbReference type="Proteomes" id="UP000683246">
    <property type="component" value="Chromosome"/>
</dbReference>
<sequence>MKIEKISNAQIRCTLNKTDLSTRQIKISELAYGTEKAQELFKDMMAKASDEFGFEAENVPLMIEAIPLSGDSIMLVITKVDNPDELDDKFASIPKQNVRKFKKKESDQEEVVDTGKSTDIKQLIYMFKTLNEVTKIAKIILPIYDGVNSLYKNEQSNEYYLVLRKSEDTQDAFVGLHGLLSEYGKKITVSHVMEAFLQEHYDVIIKEKAIQVLSKL</sequence>
<reference evidence="2" key="1">
    <citation type="submission" date="2020-07" db="EMBL/GenBank/DDBJ databases">
        <title>Vallitalea pronyensis genome.</title>
        <authorList>
            <person name="Postec A."/>
        </authorList>
    </citation>
    <scope>NUCLEOTIDE SEQUENCE</scope>
    <source>
        <strain evidence="2">FatNI3</strain>
    </source>
</reference>